<accession>A0AA36HLH8</accession>
<dbReference type="Proteomes" id="UP001178507">
    <property type="component" value="Unassembled WGS sequence"/>
</dbReference>
<protein>
    <submittedName>
        <fullName evidence="2">Uncharacterized protein</fullName>
    </submittedName>
</protein>
<feature type="region of interest" description="Disordered" evidence="1">
    <location>
        <begin position="244"/>
        <end position="284"/>
    </location>
</feature>
<feature type="compositionally biased region" description="Low complexity" evidence="1">
    <location>
        <begin position="266"/>
        <end position="278"/>
    </location>
</feature>
<evidence type="ECO:0000313" key="3">
    <source>
        <dbReference type="Proteomes" id="UP001178507"/>
    </source>
</evidence>
<evidence type="ECO:0000313" key="2">
    <source>
        <dbReference type="EMBL" id="CAJ1371031.1"/>
    </source>
</evidence>
<comment type="caution">
    <text evidence="2">The sequence shown here is derived from an EMBL/GenBank/DDBJ whole genome shotgun (WGS) entry which is preliminary data.</text>
</comment>
<proteinExistence type="predicted"/>
<feature type="compositionally biased region" description="Polar residues" evidence="1">
    <location>
        <begin position="245"/>
        <end position="256"/>
    </location>
</feature>
<keyword evidence="3" id="KW-1185">Reference proteome</keyword>
<feature type="region of interest" description="Disordered" evidence="1">
    <location>
        <begin position="184"/>
        <end position="228"/>
    </location>
</feature>
<dbReference type="AlphaFoldDB" id="A0AA36HLH8"/>
<organism evidence="2 3">
    <name type="scientific">Effrenium voratum</name>
    <dbReference type="NCBI Taxonomy" id="2562239"/>
    <lineage>
        <taxon>Eukaryota</taxon>
        <taxon>Sar</taxon>
        <taxon>Alveolata</taxon>
        <taxon>Dinophyceae</taxon>
        <taxon>Suessiales</taxon>
        <taxon>Symbiodiniaceae</taxon>
        <taxon>Effrenium</taxon>
    </lineage>
</organism>
<name>A0AA36HLH8_9DINO</name>
<dbReference type="EMBL" id="CAUJNA010000049">
    <property type="protein sequence ID" value="CAJ1371031.1"/>
    <property type="molecule type" value="Genomic_DNA"/>
</dbReference>
<gene>
    <name evidence="2" type="ORF">EVOR1521_LOCUS1464</name>
</gene>
<evidence type="ECO:0000256" key="1">
    <source>
        <dbReference type="SAM" id="MobiDB-lite"/>
    </source>
</evidence>
<reference evidence="2" key="1">
    <citation type="submission" date="2023-08" db="EMBL/GenBank/DDBJ databases">
        <authorList>
            <person name="Chen Y."/>
            <person name="Shah S."/>
            <person name="Dougan E. K."/>
            <person name="Thang M."/>
            <person name="Chan C."/>
        </authorList>
    </citation>
    <scope>NUCLEOTIDE SEQUENCE</scope>
</reference>
<sequence length="284" mass="29509">MEGDFGARLQLLEAQVGDLQRRVETVSGEAPAGDVLKRLQTVEETISQSSEDKLQAWPEGMSAELQASVKAVLQKLEKGLSTLEEATKQQTKQTESTLTRLAKKVEETLQNSALEIGDAALQSLLDQAEKMPRVRPFPADRGVVRQVSHDWQARLALALALHGAAHVTGGVDDLAEASTLGAAAGTGTREPASHVARGHDCHGHAKPAGARSFPGPQRGAGHANGASGWLRTARYDPRAAIRSDVASNGAQGSTAGTDIATGPRVAAAAPSSIAAGDAKSLQAA</sequence>